<feature type="transmembrane region" description="Helical" evidence="6">
    <location>
        <begin position="24"/>
        <end position="42"/>
    </location>
</feature>
<evidence type="ECO:0000256" key="4">
    <source>
        <dbReference type="ARBA" id="ARBA00023136"/>
    </source>
</evidence>
<dbReference type="InterPro" id="IPR052337">
    <property type="entry name" value="SAT4-like"/>
</dbReference>
<keyword evidence="3 6" id="KW-1133">Transmembrane helix</keyword>
<evidence type="ECO:0000259" key="7">
    <source>
        <dbReference type="Pfam" id="PF20684"/>
    </source>
</evidence>
<organism evidence="8 9">
    <name type="scientific">Staphylotrichum longicolle</name>
    <dbReference type="NCBI Taxonomy" id="669026"/>
    <lineage>
        <taxon>Eukaryota</taxon>
        <taxon>Fungi</taxon>
        <taxon>Dikarya</taxon>
        <taxon>Ascomycota</taxon>
        <taxon>Pezizomycotina</taxon>
        <taxon>Sordariomycetes</taxon>
        <taxon>Sordariomycetidae</taxon>
        <taxon>Sordariales</taxon>
        <taxon>Chaetomiaceae</taxon>
        <taxon>Staphylotrichum</taxon>
    </lineage>
</organism>
<comment type="caution">
    <text evidence="8">The sequence shown here is derived from an EMBL/GenBank/DDBJ whole genome shotgun (WGS) entry which is preliminary data.</text>
</comment>
<feature type="domain" description="Rhodopsin" evidence="7">
    <location>
        <begin position="92"/>
        <end position="218"/>
    </location>
</feature>
<proteinExistence type="inferred from homology"/>
<evidence type="ECO:0000256" key="5">
    <source>
        <dbReference type="ARBA" id="ARBA00038359"/>
    </source>
</evidence>
<evidence type="ECO:0000256" key="2">
    <source>
        <dbReference type="ARBA" id="ARBA00022692"/>
    </source>
</evidence>
<dbReference type="PANTHER" id="PTHR33048:SF129">
    <property type="entry name" value="INTEGRAL MEMBRANE PROTEIN-RELATED"/>
    <property type="match status" value="1"/>
</dbReference>
<dbReference type="PANTHER" id="PTHR33048">
    <property type="entry name" value="PTH11-LIKE INTEGRAL MEMBRANE PROTEIN (AFU_ORTHOLOGUE AFUA_5G11245)"/>
    <property type="match status" value="1"/>
</dbReference>
<feature type="transmembrane region" description="Helical" evidence="6">
    <location>
        <begin position="86"/>
        <end position="105"/>
    </location>
</feature>
<dbReference type="AlphaFoldDB" id="A0AAD4EY98"/>
<gene>
    <name evidence="8" type="ORF">NEMBOFW57_006310</name>
</gene>
<feature type="transmembrane region" description="Helical" evidence="6">
    <location>
        <begin position="117"/>
        <end position="137"/>
    </location>
</feature>
<evidence type="ECO:0000256" key="1">
    <source>
        <dbReference type="ARBA" id="ARBA00004141"/>
    </source>
</evidence>
<evidence type="ECO:0000313" key="9">
    <source>
        <dbReference type="Proteomes" id="UP001197093"/>
    </source>
</evidence>
<dbReference type="InterPro" id="IPR049326">
    <property type="entry name" value="Rhodopsin_dom_fungi"/>
</dbReference>
<evidence type="ECO:0000256" key="3">
    <source>
        <dbReference type="ARBA" id="ARBA00022989"/>
    </source>
</evidence>
<keyword evidence="2 6" id="KW-0812">Transmembrane</keyword>
<name>A0AAD4EY98_9PEZI</name>
<reference evidence="8" key="1">
    <citation type="submission" date="2023-02" db="EMBL/GenBank/DDBJ databases">
        <authorList>
            <person name="Palmer J.M."/>
        </authorList>
    </citation>
    <scope>NUCLEOTIDE SEQUENCE</scope>
    <source>
        <strain evidence="8">FW57</strain>
    </source>
</reference>
<keyword evidence="9" id="KW-1185">Reference proteome</keyword>
<keyword evidence="4 6" id="KW-0472">Membrane</keyword>
<feature type="transmembrane region" description="Helical" evidence="6">
    <location>
        <begin position="62"/>
        <end position="79"/>
    </location>
</feature>
<feature type="transmembrane region" description="Helical" evidence="6">
    <location>
        <begin position="149"/>
        <end position="174"/>
    </location>
</feature>
<dbReference type="GO" id="GO:0016020">
    <property type="term" value="C:membrane"/>
    <property type="evidence" value="ECO:0007669"/>
    <property type="project" value="UniProtKB-SubCell"/>
</dbReference>
<evidence type="ECO:0000256" key="6">
    <source>
        <dbReference type="SAM" id="Phobius"/>
    </source>
</evidence>
<dbReference type="Pfam" id="PF20684">
    <property type="entry name" value="Fung_rhodopsin"/>
    <property type="match status" value="1"/>
</dbReference>
<comment type="subcellular location">
    <subcellularLocation>
        <location evidence="1">Membrane</location>
        <topology evidence="1">Multi-pass membrane protein</topology>
    </subcellularLocation>
</comment>
<accession>A0AAD4EY98</accession>
<dbReference type="EMBL" id="JAHCVI010000002">
    <property type="protein sequence ID" value="KAG7289933.1"/>
    <property type="molecule type" value="Genomic_DNA"/>
</dbReference>
<protein>
    <recommendedName>
        <fullName evidence="7">Rhodopsin domain-containing protein</fullName>
    </recommendedName>
</protein>
<dbReference type="Proteomes" id="UP001197093">
    <property type="component" value="Unassembled WGS sequence"/>
</dbReference>
<sequence length="278" mass="31050">MRLPPPEVVASWPTPNYVNPETRGPALIIVVVLALSIGFYGWDLHIWDLTIGQVIASRKVSLAAQFLYGLATTVIRASIFTSYLRLALIGSCFTVAFFSQCRYWNLAFYSRDCFSEAPLVMAFSTITAVLDFFAWLLPLPTFCNTRLPLAQRLALVTLFSFGLVAVIASCVRIYWAHYILQETYDVTWYGFQLWLWMAVEVQLGLICACVPWLKSLFKLWKTGQTVTSTSGPIHSDGQGAAGLMRTRSASIRMDDMGFGKGEYFDNERSSVGGDSRNG</sequence>
<comment type="similarity">
    <text evidence="5">Belongs to the SAT4 family.</text>
</comment>
<feature type="transmembrane region" description="Helical" evidence="6">
    <location>
        <begin position="194"/>
        <end position="213"/>
    </location>
</feature>
<evidence type="ECO:0000313" key="8">
    <source>
        <dbReference type="EMBL" id="KAG7289933.1"/>
    </source>
</evidence>